<dbReference type="SMART" id="SM00382">
    <property type="entry name" value="AAA"/>
    <property type="match status" value="1"/>
</dbReference>
<evidence type="ECO:0000256" key="2">
    <source>
        <dbReference type="ARBA" id="ARBA00022741"/>
    </source>
</evidence>
<sequence>MAIIQVDNVSKAYRTQTVLEQVSFTVKPGECFGIIGPNGSGKSSLLKLLSGIDKPDTGRVLLEGRIAHSYPRKQLAQWMAVLEQDSLPPLGFTVREMVAMGRYPFQNWLGDESAADVEPLIEHILQRLQLEVLADRTVDRLSGGERQRVALGKLMAQQPRLLLLDEPTTYLDIGYQLQMMEWIRDWQQKEPLTVIAVLHDLNLAAQYCDRLLLMEAGRIVTIGRPREVIHSELLEPVYHTRPIVLEHPVYEVPQILLHADRKNSRIKGED</sequence>
<dbReference type="InterPro" id="IPR027417">
    <property type="entry name" value="P-loop_NTPase"/>
</dbReference>
<dbReference type="CDD" id="cd03214">
    <property type="entry name" value="ABC_Iron-Siderophores_B12_Hemin"/>
    <property type="match status" value="1"/>
</dbReference>
<evidence type="ECO:0000256" key="4">
    <source>
        <dbReference type="ARBA" id="ARBA00022967"/>
    </source>
</evidence>
<feature type="domain" description="ABC transporter" evidence="5">
    <location>
        <begin position="4"/>
        <end position="241"/>
    </location>
</feature>
<evidence type="ECO:0000256" key="3">
    <source>
        <dbReference type="ARBA" id="ARBA00022840"/>
    </source>
</evidence>
<dbReference type="InterPro" id="IPR017871">
    <property type="entry name" value="ABC_transporter-like_CS"/>
</dbReference>
<dbReference type="Proteomes" id="UP001652445">
    <property type="component" value="Unassembled WGS sequence"/>
</dbReference>
<keyword evidence="2" id="KW-0547">Nucleotide-binding</keyword>
<keyword evidence="7" id="KW-1185">Reference proteome</keyword>
<dbReference type="InterPro" id="IPR003439">
    <property type="entry name" value="ABC_transporter-like_ATP-bd"/>
</dbReference>
<evidence type="ECO:0000259" key="5">
    <source>
        <dbReference type="PROSITE" id="PS50893"/>
    </source>
</evidence>
<reference evidence="6 7" key="1">
    <citation type="submission" date="2022-09" db="EMBL/GenBank/DDBJ databases">
        <authorList>
            <person name="Han X.L."/>
            <person name="Wang Q."/>
            <person name="Lu T."/>
        </authorList>
    </citation>
    <scope>NUCLEOTIDE SEQUENCE [LARGE SCALE GENOMIC DNA]</scope>
    <source>
        <strain evidence="6 7">WQ 127069</strain>
    </source>
</reference>
<dbReference type="PANTHER" id="PTHR42794:SF1">
    <property type="entry name" value="HEMIN IMPORT ATP-BINDING PROTEIN HMUV"/>
    <property type="match status" value="1"/>
</dbReference>
<keyword evidence="4" id="KW-1278">Translocase</keyword>
<proteinExistence type="predicted"/>
<organism evidence="6 7">
    <name type="scientific">Paenibacillus baimaensis</name>
    <dbReference type="NCBI Taxonomy" id="2982185"/>
    <lineage>
        <taxon>Bacteria</taxon>
        <taxon>Bacillati</taxon>
        <taxon>Bacillota</taxon>
        <taxon>Bacilli</taxon>
        <taxon>Bacillales</taxon>
        <taxon>Paenibacillaceae</taxon>
        <taxon>Paenibacillus</taxon>
    </lineage>
</organism>
<keyword evidence="1" id="KW-0813">Transport</keyword>
<evidence type="ECO:0000256" key="1">
    <source>
        <dbReference type="ARBA" id="ARBA00022448"/>
    </source>
</evidence>
<evidence type="ECO:0000313" key="7">
    <source>
        <dbReference type="Proteomes" id="UP001652445"/>
    </source>
</evidence>
<protein>
    <submittedName>
        <fullName evidence="6">ABC transporter ATP-binding protein</fullName>
    </submittedName>
</protein>
<dbReference type="InterPro" id="IPR003593">
    <property type="entry name" value="AAA+_ATPase"/>
</dbReference>
<gene>
    <name evidence="6" type="ORF">OB236_29740</name>
</gene>
<dbReference type="Gene3D" id="3.40.50.300">
    <property type="entry name" value="P-loop containing nucleotide triphosphate hydrolases"/>
    <property type="match status" value="1"/>
</dbReference>
<name>A0ABT2UP18_9BACL</name>
<comment type="caution">
    <text evidence="6">The sequence shown here is derived from an EMBL/GenBank/DDBJ whole genome shotgun (WGS) entry which is preliminary data.</text>
</comment>
<dbReference type="PROSITE" id="PS00211">
    <property type="entry name" value="ABC_TRANSPORTER_1"/>
    <property type="match status" value="1"/>
</dbReference>
<accession>A0ABT2UP18</accession>
<evidence type="ECO:0000313" key="6">
    <source>
        <dbReference type="EMBL" id="MCU6796312.1"/>
    </source>
</evidence>
<dbReference type="SUPFAM" id="SSF52540">
    <property type="entry name" value="P-loop containing nucleoside triphosphate hydrolases"/>
    <property type="match status" value="1"/>
</dbReference>
<dbReference type="GO" id="GO:0005524">
    <property type="term" value="F:ATP binding"/>
    <property type="evidence" value="ECO:0007669"/>
    <property type="project" value="UniProtKB-KW"/>
</dbReference>
<dbReference type="EMBL" id="JAOQIO010000103">
    <property type="protein sequence ID" value="MCU6796312.1"/>
    <property type="molecule type" value="Genomic_DNA"/>
</dbReference>
<dbReference type="PROSITE" id="PS50893">
    <property type="entry name" value="ABC_TRANSPORTER_2"/>
    <property type="match status" value="1"/>
</dbReference>
<dbReference type="PANTHER" id="PTHR42794">
    <property type="entry name" value="HEMIN IMPORT ATP-BINDING PROTEIN HMUV"/>
    <property type="match status" value="1"/>
</dbReference>
<keyword evidence="3 6" id="KW-0067">ATP-binding</keyword>
<dbReference type="Pfam" id="PF00005">
    <property type="entry name" value="ABC_tran"/>
    <property type="match status" value="1"/>
</dbReference>